<keyword evidence="5" id="KW-0274">FAD</keyword>
<keyword evidence="3" id="KW-0285">Flavoprotein</keyword>
<dbReference type="Gene3D" id="3.90.700.10">
    <property type="entry name" value="Succinate dehydrogenase/fumarate reductase flavoprotein, catalytic domain"/>
    <property type="match status" value="1"/>
</dbReference>
<dbReference type="Pfam" id="PF00173">
    <property type="entry name" value="Cyt-b5"/>
    <property type="match status" value="1"/>
</dbReference>
<name>A0A7S3DYU2_9CHLO</name>
<evidence type="ECO:0000313" key="9">
    <source>
        <dbReference type="EMBL" id="CAE0009169.1"/>
    </source>
</evidence>
<evidence type="ECO:0000256" key="3">
    <source>
        <dbReference type="ARBA" id="ARBA00022630"/>
    </source>
</evidence>
<dbReference type="InterPro" id="IPR050315">
    <property type="entry name" value="FAD-oxidoreductase_2"/>
</dbReference>
<protein>
    <recommendedName>
        <fullName evidence="8">Cytochrome b5 heme-binding domain-containing protein</fullName>
    </recommendedName>
</protein>
<keyword evidence="2" id="KW-0349">Heme</keyword>
<dbReference type="Pfam" id="PF00890">
    <property type="entry name" value="FAD_binding_2"/>
    <property type="match status" value="1"/>
</dbReference>
<dbReference type="InterPro" id="IPR018506">
    <property type="entry name" value="Cyt_B5_heme-BS"/>
</dbReference>
<dbReference type="FunFam" id="3.10.120.10:FF:000009">
    <property type="entry name" value="Cytochrome b2, mitochondrial, putative"/>
    <property type="match status" value="1"/>
</dbReference>
<keyword evidence="6" id="KW-0560">Oxidoreductase</keyword>
<comment type="cofactor">
    <cofactor evidence="1">
        <name>FAD</name>
        <dbReference type="ChEBI" id="CHEBI:57692"/>
    </cofactor>
</comment>
<keyword evidence="7" id="KW-0408">Iron</keyword>
<dbReference type="InterPro" id="IPR036188">
    <property type="entry name" value="FAD/NAD-bd_sf"/>
</dbReference>
<dbReference type="InterPro" id="IPR003953">
    <property type="entry name" value="FAD-dep_OxRdtase_2_FAD-bd"/>
</dbReference>
<evidence type="ECO:0000256" key="5">
    <source>
        <dbReference type="ARBA" id="ARBA00022827"/>
    </source>
</evidence>
<dbReference type="Gene3D" id="3.10.120.10">
    <property type="entry name" value="Cytochrome b5-like heme/steroid binding domain"/>
    <property type="match status" value="1"/>
</dbReference>
<dbReference type="PANTHER" id="PTHR43400:SF1">
    <property type="entry name" value="FUMARATE REDUCTASE"/>
    <property type="match status" value="1"/>
</dbReference>
<dbReference type="Gene3D" id="3.50.50.60">
    <property type="entry name" value="FAD/NAD(P)-binding domain"/>
    <property type="match status" value="1"/>
</dbReference>
<dbReference type="NCBIfam" id="TIGR01813">
    <property type="entry name" value="flavo_cyto_c"/>
    <property type="match status" value="1"/>
</dbReference>
<evidence type="ECO:0000256" key="2">
    <source>
        <dbReference type="ARBA" id="ARBA00022617"/>
    </source>
</evidence>
<dbReference type="AlphaFoldDB" id="A0A7S3DYU2"/>
<dbReference type="EMBL" id="HBHV01001286">
    <property type="protein sequence ID" value="CAE0009169.1"/>
    <property type="molecule type" value="Transcribed_RNA"/>
</dbReference>
<evidence type="ECO:0000256" key="6">
    <source>
        <dbReference type="ARBA" id="ARBA00023002"/>
    </source>
</evidence>
<dbReference type="InterPro" id="IPR001199">
    <property type="entry name" value="Cyt_B5-like_heme/steroid-bd"/>
</dbReference>
<dbReference type="SUPFAM" id="SSF51905">
    <property type="entry name" value="FAD/NAD(P)-binding domain"/>
    <property type="match status" value="1"/>
</dbReference>
<dbReference type="GO" id="GO:0016491">
    <property type="term" value="F:oxidoreductase activity"/>
    <property type="evidence" value="ECO:0007669"/>
    <property type="project" value="UniProtKB-KW"/>
</dbReference>
<gene>
    <name evidence="9" type="ORF">PPRO1316_LOCUS885</name>
</gene>
<dbReference type="SMART" id="SM01117">
    <property type="entry name" value="Cyt-b5"/>
    <property type="match status" value="1"/>
</dbReference>
<organism evidence="9">
    <name type="scientific">Pycnococcus provasolii</name>
    <dbReference type="NCBI Taxonomy" id="41880"/>
    <lineage>
        <taxon>Eukaryota</taxon>
        <taxon>Viridiplantae</taxon>
        <taxon>Chlorophyta</taxon>
        <taxon>Pseudoscourfieldiophyceae</taxon>
        <taxon>Pseudoscourfieldiales</taxon>
        <taxon>Pycnococcaceae</taxon>
        <taxon>Pycnococcus</taxon>
    </lineage>
</organism>
<sequence length="593" mass="63330">MSKQVIVIGGGLAGLSAAHTVLEKGGRVILVDKEAFLGGNSTKATSGINGALTKTQIAKGIPDSAVIFEQDTMKSATGIKHTSAPEWTPPLAHVLTHDSGPAVDWLMERFGLDLSLVSQLGGHSQPRTHRGKERFPGFTITYALLEKLEQVEKESNGKLAQIITKARAHKLLTDASGAVCGVEYEKKGTNVRVYGPVIIATGGFAADFEPDSILMRVRPDLSSFPTTNGKHCTGDGIKMSEFVGAGTVDMESVQVHPTGLVHPDEPDAKVKFLAAEALRGVGGILLDANGKRFADELGRRDYVSGEMYKNKGPFRLILNEKASNEIAWHCKHYVSRGVMMKHTNGFELAKFMNVQPSTLAQTFSEYNACAQRGSCPYGKKFFHNTPFDMNTTFHSAWVMPIVHYCMGGLHIDADANVLDKSGSVIDGLTAAGEVAGGIHGRNRLGGNSLLDCVVYGRVSGATAAKQLLERSLDHVQEGVPSIVDKPAPSTGAYVAAAPTGAMAAPAAAPAAGGYTMEEVAKHNKESDCWVVLAGMVYDVTEFLPDHPGGKRAITLYAGKDATEEFDMLHDRNVLTKYLPKEACLGPVVGKAKM</sequence>
<evidence type="ECO:0000256" key="4">
    <source>
        <dbReference type="ARBA" id="ARBA00022723"/>
    </source>
</evidence>
<accession>A0A7S3DYU2</accession>
<dbReference type="GO" id="GO:0020037">
    <property type="term" value="F:heme binding"/>
    <property type="evidence" value="ECO:0007669"/>
    <property type="project" value="InterPro"/>
</dbReference>
<dbReference type="PANTHER" id="PTHR43400">
    <property type="entry name" value="FUMARATE REDUCTASE"/>
    <property type="match status" value="1"/>
</dbReference>
<dbReference type="GO" id="GO:0046872">
    <property type="term" value="F:metal ion binding"/>
    <property type="evidence" value="ECO:0007669"/>
    <property type="project" value="UniProtKB-KW"/>
</dbReference>
<dbReference type="GO" id="GO:0010181">
    <property type="term" value="F:FMN binding"/>
    <property type="evidence" value="ECO:0007669"/>
    <property type="project" value="InterPro"/>
</dbReference>
<dbReference type="SUPFAM" id="SSF56425">
    <property type="entry name" value="Succinate dehydrogenase/fumarate reductase flavoprotein, catalytic domain"/>
    <property type="match status" value="1"/>
</dbReference>
<dbReference type="InterPro" id="IPR036400">
    <property type="entry name" value="Cyt_B5-like_heme/steroid_sf"/>
</dbReference>
<feature type="domain" description="Cytochrome b5 heme-binding" evidence="8">
    <location>
        <begin position="514"/>
        <end position="588"/>
    </location>
</feature>
<reference evidence="9" key="1">
    <citation type="submission" date="2021-01" db="EMBL/GenBank/DDBJ databases">
        <authorList>
            <person name="Corre E."/>
            <person name="Pelletier E."/>
            <person name="Niang G."/>
            <person name="Scheremetjew M."/>
            <person name="Finn R."/>
            <person name="Kale V."/>
            <person name="Holt S."/>
            <person name="Cochrane G."/>
            <person name="Meng A."/>
            <person name="Brown T."/>
            <person name="Cohen L."/>
        </authorList>
    </citation>
    <scope>NUCLEOTIDE SEQUENCE</scope>
    <source>
        <strain evidence="9">RCC2336</strain>
    </source>
</reference>
<dbReference type="PROSITE" id="PS00191">
    <property type="entry name" value="CYTOCHROME_B5_1"/>
    <property type="match status" value="1"/>
</dbReference>
<dbReference type="PROSITE" id="PS50255">
    <property type="entry name" value="CYTOCHROME_B5_2"/>
    <property type="match status" value="1"/>
</dbReference>
<dbReference type="InterPro" id="IPR027477">
    <property type="entry name" value="Succ_DH/fumarate_Rdtase_cat_sf"/>
</dbReference>
<dbReference type="InterPro" id="IPR010960">
    <property type="entry name" value="Flavocytochrome_c"/>
</dbReference>
<evidence type="ECO:0000259" key="8">
    <source>
        <dbReference type="PROSITE" id="PS50255"/>
    </source>
</evidence>
<proteinExistence type="predicted"/>
<dbReference type="PRINTS" id="PR00363">
    <property type="entry name" value="CYTOCHROMEB5"/>
</dbReference>
<dbReference type="SUPFAM" id="SSF55856">
    <property type="entry name" value="Cytochrome b5-like heme/steroid binding domain"/>
    <property type="match status" value="1"/>
</dbReference>
<keyword evidence="4" id="KW-0479">Metal-binding</keyword>
<evidence type="ECO:0000256" key="1">
    <source>
        <dbReference type="ARBA" id="ARBA00001974"/>
    </source>
</evidence>
<evidence type="ECO:0000256" key="7">
    <source>
        <dbReference type="ARBA" id="ARBA00023004"/>
    </source>
</evidence>